<name>A0AAV4V9G3_CAEEX</name>
<protein>
    <submittedName>
        <fullName evidence="1">Uncharacterized protein</fullName>
    </submittedName>
</protein>
<organism evidence="1 2">
    <name type="scientific">Caerostris extrusa</name>
    <name type="common">Bark spider</name>
    <name type="synonym">Caerostris bankana</name>
    <dbReference type="NCBI Taxonomy" id="172846"/>
    <lineage>
        <taxon>Eukaryota</taxon>
        <taxon>Metazoa</taxon>
        <taxon>Ecdysozoa</taxon>
        <taxon>Arthropoda</taxon>
        <taxon>Chelicerata</taxon>
        <taxon>Arachnida</taxon>
        <taxon>Araneae</taxon>
        <taxon>Araneomorphae</taxon>
        <taxon>Entelegynae</taxon>
        <taxon>Araneoidea</taxon>
        <taxon>Araneidae</taxon>
        <taxon>Caerostris</taxon>
    </lineage>
</organism>
<gene>
    <name evidence="1" type="ORF">CEXT_607341</name>
</gene>
<reference evidence="1 2" key="1">
    <citation type="submission" date="2021-06" db="EMBL/GenBank/DDBJ databases">
        <title>Caerostris extrusa draft genome.</title>
        <authorList>
            <person name="Kono N."/>
            <person name="Arakawa K."/>
        </authorList>
    </citation>
    <scope>NUCLEOTIDE SEQUENCE [LARGE SCALE GENOMIC DNA]</scope>
</reference>
<evidence type="ECO:0000313" key="1">
    <source>
        <dbReference type="EMBL" id="GIY66761.1"/>
    </source>
</evidence>
<comment type="caution">
    <text evidence="1">The sequence shown here is derived from an EMBL/GenBank/DDBJ whole genome shotgun (WGS) entry which is preliminary data.</text>
</comment>
<proteinExistence type="predicted"/>
<dbReference type="Proteomes" id="UP001054945">
    <property type="component" value="Unassembled WGS sequence"/>
</dbReference>
<keyword evidence="2" id="KW-1185">Reference proteome</keyword>
<evidence type="ECO:0000313" key="2">
    <source>
        <dbReference type="Proteomes" id="UP001054945"/>
    </source>
</evidence>
<dbReference type="AlphaFoldDB" id="A0AAV4V9G3"/>
<accession>A0AAV4V9G3</accession>
<dbReference type="EMBL" id="BPLR01014151">
    <property type="protein sequence ID" value="GIY66761.1"/>
    <property type="molecule type" value="Genomic_DNA"/>
</dbReference>
<sequence length="73" mass="8383">MHQKKGTNIPPAIWGIDIFLTQLLPIPRKEFQDDIKYSVRAPTLKIAFSTFGKELLELTGTNITPPRWDIDVF</sequence>